<feature type="region of interest" description="Disordered" evidence="1">
    <location>
        <begin position="23"/>
        <end position="45"/>
    </location>
</feature>
<name>A0A1H2T5N9_9RHOB</name>
<dbReference type="Proteomes" id="UP000199118">
    <property type="component" value="Unassembled WGS sequence"/>
</dbReference>
<proteinExistence type="predicted"/>
<keyword evidence="4" id="KW-1185">Reference proteome</keyword>
<dbReference type="RefSeq" id="WP_092679889.1">
    <property type="nucleotide sequence ID" value="NZ_FNMZ01000001.1"/>
</dbReference>
<organism evidence="3 4">
    <name type="scientific">Albimonas donghaensis</name>
    <dbReference type="NCBI Taxonomy" id="356660"/>
    <lineage>
        <taxon>Bacteria</taxon>
        <taxon>Pseudomonadati</taxon>
        <taxon>Pseudomonadota</taxon>
        <taxon>Alphaproteobacteria</taxon>
        <taxon>Rhodobacterales</taxon>
        <taxon>Paracoccaceae</taxon>
        <taxon>Albimonas</taxon>
    </lineage>
</organism>
<feature type="chain" id="PRO_5011713617" evidence="2">
    <location>
        <begin position="20"/>
        <end position="118"/>
    </location>
</feature>
<evidence type="ECO:0000313" key="4">
    <source>
        <dbReference type="Proteomes" id="UP000199118"/>
    </source>
</evidence>
<dbReference type="AlphaFoldDB" id="A0A1H2T5N9"/>
<keyword evidence="2" id="KW-0732">Signal</keyword>
<evidence type="ECO:0000256" key="2">
    <source>
        <dbReference type="SAM" id="SignalP"/>
    </source>
</evidence>
<dbReference type="PROSITE" id="PS51257">
    <property type="entry name" value="PROKAR_LIPOPROTEIN"/>
    <property type="match status" value="1"/>
</dbReference>
<evidence type="ECO:0000256" key="1">
    <source>
        <dbReference type="SAM" id="MobiDB-lite"/>
    </source>
</evidence>
<gene>
    <name evidence="3" type="ORF">SAMN05444336_101894</name>
</gene>
<reference evidence="3 4" key="1">
    <citation type="submission" date="2016-10" db="EMBL/GenBank/DDBJ databases">
        <authorList>
            <person name="de Groot N.N."/>
        </authorList>
    </citation>
    <scope>NUCLEOTIDE SEQUENCE [LARGE SCALE GENOMIC DNA]</scope>
    <source>
        <strain evidence="3 4">DSM 17890</strain>
    </source>
</reference>
<protein>
    <submittedName>
        <fullName evidence="3">Uncharacterized protein</fullName>
    </submittedName>
</protein>
<evidence type="ECO:0000313" key="3">
    <source>
        <dbReference type="EMBL" id="SDW39191.1"/>
    </source>
</evidence>
<feature type="region of interest" description="Disordered" evidence="1">
    <location>
        <begin position="69"/>
        <end position="92"/>
    </location>
</feature>
<sequence length="118" mass="12221">MRPSAAMTLGLLLATAACVGVPGDLAPAGPGRAPSQTQGAQDVRSVPEEPMIVPADAMPLRPRASSLDHLTGSLMLPDPEPDPETGIGEPTEFAGSEICDRPDWCRHVDAGAFEECAC</sequence>
<dbReference type="STRING" id="356660.SAMN05444336_101894"/>
<dbReference type="EMBL" id="FNMZ01000001">
    <property type="protein sequence ID" value="SDW39191.1"/>
    <property type="molecule type" value="Genomic_DNA"/>
</dbReference>
<accession>A0A1H2T5N9</accession>
<feature type="signal peptide" evidence="2">
    <location>
        <begin position="1"/>
        <end position="19"/>
    </location>
</feature>